<keyword evidence="1" id="KW-1133">Transmembrane helix</keyword>
<keyword evidence="1" id="KW-0812">Transmembrane</keyword>
<name>A0A0V8IMS2_9MICC</name>
<protein>
    <submittedName>
        <fullName evidence="2">Uncharacterized protein</fullName>
    </submittedName>
</protein>
<keyword evidence="3" id="KW-1185">Reference proteome</keyword>
<reference evidence="2 3" key="1">
    <citation type="journal article" date="2014" name="Arch. Microbiol.">
        <title>Arthrobacter enclensis sp. nov., isolated from sediment sample.</title>
        <authorList>
            <person name="Dastager S.G."/>
            <person name="Liu Q."/>
            <person name="Tang S.K."/>
            <person name="Krishnamurthi S."/>
            <person name="Lee J.C."/>
            <person name="Li W.J."/>
        </authorList>
    </citation>
    <scope>NUCLEOTIDE SEQUENCE [LARGE SCALE GENOMIC DNA]</scope>
    <source>
        <strain evidence="2 3">NIO-1008</strain>
    </source>
</reference>
<keyword evidence="1" id="KW-0472">Membrane</keyword>
<sequence length="66" mass="7815">MELLIRAVVLTVCVVLFTISILVTPDRGSVWFLLADFCLAYPAAIMWVRWRKYRKIWPDRKESSDR</sequence>
<dbReference type="Proteomes" id="UP000053199">
    <property type="component" value="Unassembled WGS sequence"/>
</dbReference>
<accession>A0A0V8IMS2</accession>
<dbReference type="EMBL" id="LNQM01000004">
    <property type="protein sequence ID" value="KSU76059.1"/>
    <property type="molecule type" value="Genomic_DNA"/>
</dbReference>
<proteinExistence type="predicted"/>
<gene>
    <name evidence="2" type="ORF">AS031_11870</name>
</gene>
<organism evidence="2 3">
    <name type="scientific">Pseudarthrobacter enclensis</name>
    <dbReference type="NCBI Taxonomy" id="993070"/>
    <lineage>
        <taxon>Bacteria</taxon>
        <taxon>Bacillati</taxon>
        <taxon>Actinomycetota</taxon>
        <taxon>Actinomycetes</taxon>
        <taxon>Micrococcales</taxon>
        <taxon>Micrococcaceae</taxon>
        <taxon>Pseudarthrobacter</taxon>
    </lineage>
</organism>
<evidence type="ECO:0000313" key="2">
    <source>
        <dbReference type="EMBL" id="KSU76059.1"/>
    </source>
</evidence>
<feature type="transmembrane region" description="Helical" evidence="1">
    <location>
        <begin position="7"/>
        <end position="24"/>
    </location>
</feature>
<evidence type="ECO:0000256" key="1">
    <source>
        <dbReference type="SAM" id="Phobius"/>
    </source>
</evidence>
<comment type="caution">
    <text evidence="2">The sequence shown here is derived from an EMBL/GenBank/DDBJ whole genome shotgun (WGS) entry which is preliminary data.</text>
</comment>
<dbReference type="AlphaFoldDB" id="A0A0V8IMS2"/>
<evidence type="ECO:0000313" key="3">
    <source>
        <dbReference type="Proteomes" id="UP000053199"/>
    </source>
</evidence>
<feature type="transmembrane region" description="Helical" evidence="1">
    <location>
        <begin position="30"/>
        <end position="50"/>
    </location>
</feature>